<dbReference type="CDD" id="cd19920">
    <property type="entry name" value="REC_PA4781-like"/>
    <property type="match status" value="1"/>
</dbReference>
<dbReference type="SUPFAM" id="SSF52172">
    <property type="entry name" value="CheY-like"/>
    <property type="match status" value="1"/>
</dbReference>
<evidence type="ECO:0000259" key="5">
    <source>
        <dbReference type="PROSITE" id="PS50887"/>
    </source>
</evidence>
<feature type="modified residue" description="4-aspartylphosphate" evidence="3">
    <location>
        <position position="65"/>
    </location>
</feature>
<proteinExistence type="predicted"/>
<keyword evidence="7" id="KW-1185">Reference proteome</keyword>
<dbReference type="InterPro" id="IPR043128">
    <property type="entry name" value="Rev_trsase/Diguanyl_cyclase"/>
</dbReference>
<evidence type="ECO:0000313" key="6">
    <source>
        <dbReference type="EMBL" id="ODC05507.1"/>
    </source>
</evidence>
<dbReference type="SUPFAM" id="SSF55073">
    <property type="entry name" value="Nucleotide cyclase"/>
    <property type="match status" value="1"/>
</dbReference>
<dbReference type="Gene3D" id="3.30.70.270">
    <property type="match status" value="1"/>
</dbReference>
<dbReference type="AlphaFoldDB" id="A0A1E2VEV4"/>
<dbReference type="EC" id="2.7.7.65" evidence="1"/>
<evidence type="ECO:0000259" key="4">
    <source>
        <dbReference type="PROSITE" id="PS50110"/>
    </source>
</evidence>
<dbReference type="NCBIfam" id="TIGR00254">
    <property type="entry name" value="GGDEF"/>
    <property type="match status" value="2"/>
</dbReference>
<protein>
    <recommendedName>
        <fullName evidence="1">diguanylate cyclase</fullName>
        <ecNumber evidence="1">2.7.7.65</ecNumber>
    </recommendedName>
</protein>
<organism evidence="6 7">
    <name type="scientific">Terasakiispira papahanaumokuakeensis</name>
    <dbReference type="NCBI Taxonomy" id="197479"/>
    <lineage>
        <taxon>Bacteria</taxon>
        <taxon>Pseudomonadati</taxon>
        <taxon>Pseudomonadota</taxon>
        <taxon>Gammaproteobacteria</taxon>
        <taxon>Oceanospirillales</taxon>
        <taxon>Terasakiispira</taxon>
    </lineage>
</organism>
<dbReference type="InterPro" id="IPR011006">
    <property type="entry name" value="CheY-like_superfamily"/>
</dbReference>
<reference evidence="6 7" key="1">
    <citation type="submission" date="2016-08" db="EMBL/GenBank/DDBJ databases">
        <authorList>
            <person name="Seilhamer J.J."/>
        </authorList>
    </citation>
    <scope>NUCLEOTIDE SEQUENCE [LARGE SCALE GENOMIC DNA]</scope>
    <source>
        <strain evidence="6 7">PH27A</strain>
    </source>
</reference>
<evidence type="ECO:0000313" key="7">
    <source>
        <dbReference type="Proteomes" id="UP000094291"/>
    </source>
</evidence>
<dbReference type="PANTHER" id="PTHR45138:SF9">
    <property type="entry name" value="DIGUANYLATE CYCLASE DGCM-RELATED"/>
    <property type="match status" value="1"/>
</dbReference>
<evidence type="ECO:0000256" key="3">
    <source>
        <dbReference type="PROSITE-ProRule" id="PRU00169"/>
    </source>
</evidence>
<dbReference type="STRING" id="197479.BFW38_14900"/>
<comment type="caution">
    <text evidence="6">The sequence shown here is derived from an EMBL/GenBank/DDBJ whole genome shotgun (WGS) entry which is preliminary data.</text>
</comment>
<dbReference type="InterPro" id="IPR001789">
    <property type="entry name" value="Sig_transdc_resp-reg_receiver"/>
</dbReference>
<dbReference type="Pfam" id="PF00072">
    <property type="entry name" value="Response_reg"/>
    <property type="match status" value="1"/>
</dbReference>
<name>A0A1E2VEV4_9GAMM</name>
<sequence length="338" mass="37216">MPKGTDYLLTNTLARPRLLIVDDQTVNIRVLHEIFNELYDVFMATSGESALQQVTRFPPDLILLDVMMPGIDGLEVCRRLKASEETAHIPVIFITAHHQVDDELAGFEAGAVDFISKPINPVIVKVRVNTHMALKRQSDLLKSIAMVDGLTGVANRRRFDEVWPQQCRFCQEIQQPLTLMMIDVDFFKRYNDAYGHQAGDDALRKVASTLSQTFEGAFDPPAITDPPIAEAGSVMPMVARYGGEEFACILPGVDHEGARHWAERLLNAIRALHISHQGAPKGYLTLSLGVAVTTSGQMAAQALIEQADQALYECKAAGRDNFCLHDEAMDISAGPSMG</sequence>
<dbReference type="SMART" id="SM00448">
    <property type="entry name" value="REC"/>
    <property type="match status" value="1"/>
</dbReference>
<dbReference type="PROSITE" id="PS50110">
    <property type="entry name" value="RESPONSE_REGULATORY"/>
    <property type="match status" value="1"/>
</dbReference>
<comment type="catalytic activity">
    <reaction evidence="2">
        <text>2 GTP = 3',3'-c-di-GMP + 2 diphosphate</text>
        <dbReference type="Rhea" id="RHEA:24898"/>
        <dbReference type="ChEBI" id="CHEBI:33019"/>
        <dbReference type="ChEBI" id="CHEBI:37565"/>
        <dbReference type="ChEBI" id="CHEBI:58805"/>
        <dbReference type="EC" id="2.7.7.65"/>
    </reaction>
</comment>
<gene>
    <name evidence="6" type="ORF">BFW38_14900</name>
</gene>
<keyword evidence="3" id="KW-0597">Phosphoprotein</keyword>
<feature type="domain" description="Response regulatory" evidence="4">
    <location>
        <begin position="17"/>
        <end position="132"/>
    </location>
</feature>
<dbReference type="EMBL" id="MDTQ01000001">
    <property type="protein sequence ID" value="ODC05507.1"/>
    <property type="molecule type" value="Genomic_DNA"/>
</dbReference>
<dbReference type="GO" id="GO:0005886">
    <property type="term" value="C:plasma membrane"/>
    <property type="evidence" value="ECO:0007669"/>
    <property type="project" value="TreeGrafter"/>
</dbReference>
<dbReference type="GO" id="GO:0043709">
    <property type="term" value="P:cell adhesion involved in single-species biofilm formation"/>
    <property type="evidence" value="ECO:0007669"/>
    <property type="project" value="TreeGrafter"/>
</dbReference>
<dbReference type="InterPro" id="IPR000160">
    <property type="entry name" value="GGDEF_dom"/>
</dbReference>
<dbReference type="GO" id="GO:0000160">
    <property type="term" value="P:phosphorelay signal transduction system"/>
    <property type="evidence" value="ECO:0007669"/>
    <property type="project" value="InterPro"/>
</dbReference>
<dbReference type="Pfam" id="PF00990">
    <property type="entry name" value="GGDEF"/>
    <property type="match status" value="2"/>
</dbReference>
<dbReference type="GO" id="GO:1902201">
    <property type="term" value="P:negative regulation of bacterial-type flagellum-dependent cell motility"/>
    <property type="evidence" value="ECO:0007669"/>
    <property type="project" value="TreeGrafter"/>
</dbReference>
<dbReference type="Gene3D" id="3.40.50.2300">
    <property type="match status" value="1"/>
</dbReference>
<dbReference type="PANTHER" id="PTHR45138">
    <property type="entry name" value="REGULATORY COMPONENTS OF SENSORY TRANSDUCTION SYSTEM"/>
    <property type="match status" value="1"/>
</dbReference>
<dbReference type="OrthoDB" id="9812260at2"/>
<dbReference type="Proteomes" id="UP000094291">
    <property type="component" value="Unassembled WGS sequence"/>
</dbReference>
<dbReference type="SMART" id="SM00267">
    <property type="entry name" value="GGDEF"/>
    <property type="match status" value="1"/>
</dbReference>
<feature type="domain" description="GGDEF" evidence="5">
    <location>
        <begin position="175"/>
        <end position="327"/>
    </location>
</feature>
<dbReference type="InterPro" id="IPR050469">
    <property type="entry name" value="Diguanylate_Cyclase"/>
</dbReference>
<dbReference type="GO" id="GO:0052621">
    <property type="term" value="F:diguanylate cyclase activity"/>
    <property type="evidence" value="ECO:0007669"/>
    <property type="project" value="UniProtKB-EC"/>
</dbReference>
<evidence type="ECO:0000256" key="2">
    <source>
        <dbReference type="ARBA" id="ARBA00034247"/>
    </source>
</evidence>
<accession>A0A1E2VEV4</accession>
<evidence type="ECO:0000256" key="1">
    <source>
        <dbReference type="ARBA" id="ARBA00012528"/>
    </source>
</evidence>
<dbReference type="InterPro" id="IPR029787">
    <property type="entry name" value="Nucleotide_cyclase"/>
</dbReference>
<dbReference type="PROSITE" id="PS50887">
    <property type="entry name" value="GGDEF"/>
    <property type="match status" value="1"/>
</dbReference>
<dbReference type="CDD" id="cd01949">
    <property type="entry name" value="GGDEF"/>
    <property type="match status" value="1"/>
</dbReference>